<evidence type="ECO:0000259" key="4">
    <source>
        <dbReference type="PROSITE" id="PS50949"/>
    </source>
</evidence>
<dbReference type="InterPro" id="IPR008920">
    <property type="entry name" value="TF_FadR/GntR_C"/>
</dbReference>
<reference evidence="6" key="1">
    <citation type="journal article" date="2019" name="Int. J. Syst. Evol. Microbiol.">
        <title>The Global Catalogue of Microorganisms (GCM) 10K type strain sequencing project: providing services to taxonomists for standard genome sequencing and annotation.</title>
        <authorList>
            <consortium name="The Broad Institute Genomics Platform"/>
            <consortium name="The Broad Institute Genome Sequencing Center for Infectious Disease"/>
            <person name="Wu L."/>
            <person name="Ma J."/>
        </authorList>
    </citation>
    <scope>NUCLEOTIDE SEQUENCE [LARGE SCALE GENOMIC DNA]</scope>
    <source>
        <strain evidence="6">NBRC 109341</strain>
    </source>
</reference>
<dbReference type="SUPFAM" id="SSF48008">
    <property type="entry name" value="GntR ligand-binding domain-like"/>
    <property type="match status" value="1"/>
</dbReference>
<organism evidence="5 6">
    <name type="scientific">Hydrogenophaga electricum</name>
    <dbReference type="NCBI Taxonomy" id="1230953"/>
    <lineage>
        <taxon>Bacteria</taxon>
        <taxon>Pseudomonadati</taxon>
        <taxon>Pseudomonadota</taxon>
        <taxon>Betaproteobacteria</taxon>
        <taxon>Burkholderiales</taxon>
        <taxon>Comamonadaceae</taxon>
        <taxon>Hydrogenophaga</taxon>
    </lineage>
</organism>
<protein>
    <submittedName>
        <fullName evidence="5">GntR family transcriptional regulator</fullName>
    </submittedName>
</protein>
<dbReference type="SUPFAM" id="SSF46785">
    <property type="entry name" value="Winged helix' DNA-binding domain"/>
    <property type="match status" value="1"/>
</dbReference>
<keyword evidence="3" id="KW-0804">Transcription</keyword>
<feature type="domain" description="HTH gntR-type" evidence="4">
    <location>
        <begin position="12"/>
        <end position="80"/>
    </location>
</feature>
<evidence type="ECO:0000313" key="5">
    <source>
        <dbReference type="EMBL" id="GLS13264.1"/>
    </source>
</evidence>
<evidence type="ECO:0000256" key="1">
    <source>
        <dbReference type="ARBA" id="ARBA00023015"/>
    </source>
</evidence>
<dbReference type="SMART" id="SM00345">
    <property type="entry name" value="HTH_GNTR"/>
    <property type="match status" value="1"/>
</dbReference>
<dbReference type="SMART" id="SM00895">
    <property type="entry name" value="FCD"/>
    <property type="match status" value="1"/>
</dbReference>
<dbReference type="Pfam" id="PF07729">
    <property type="entry name" value="FCD"/>
    <property type="match status" value="1"/>
</dbReference>
<dbReference type="Gene3D" id="1.20.120.530">
    <property type="entry name" value="GntR ligand-binding domain-like"/>
    <property type="match status" value="1"/>
</dbReference>
<proteinExistence type="predicted"/>
<dbReference type="Gene3D" id="1.10.10.10">
    <property type="entry name" value="Winged helix-like DNA-binding domain superfamily/Winged helix DNA-binding domain"/>
    <property type="match status" value="1"/>
</dbReference>
<evidence type="ECO:0000256" key="3">
    <source>
        <dbReference type="ARBA" id="ARBA00023163"/>
    </source>
</evidence>
<dbReference type="PANTHER" id="PTHR43537:SF5">
    <property type="entry name" value="UXU OPERON TRANSCRIPTIONAL REGULATOR"/>
    <property type="match status" value="1"/>
</dbReference>
<dbReference type="PANTHER" id="PTHR43537">
    <property type="entry name" value="TRANSCRIPTIONAL REGULATOR, GNTR FAMILY"/>
    <property type="match status" value="1"/>
</dbReference>
<dbReference type="EMBL" id="BSPB01000003">
    <property type="protein sequence ID" value="GLS13264.1"/>
    <property type="molecule type" value="Genomic_DNA"/>
</dbReference>
<keyword evidence="6" id="KW-1185">Reference proteome</keyword>
<keyword evidence="2" id="KW-0238">DNA-binding</keyword>
<sequence length="249" mass="26960">MNELPVDDLAKLTLTDRLAQRLGDQIRSGALKPGQQLPTGQELARHFGVSLIVVREALSSLRSEGLIQTRQGSGAFVSPTTMARPFRLTHAPSAAPGPQKLFELRTGVEVQAAFLAAQRATDAQLQAIAEAYRAMETDIAAGHDSVGSDVLFHRRIAEASGNELFASFLDFLSEHIRGTIQASREGDAWSTHRNEVMAEHRAMMEALLRRDAEGAKAAAQAHMDHCLHRCLPAAEAASTAPPERPLSRS</sequence>
<dbReference type="InterPro" id="IPR011711">
    <property type="entry name" value="GntR_C"/>
</dbReference>
<gene>
    <name evidence="5" type="ORF">GCM10007935_06930</name>
</gene>
<dbReference type="InterPro" id="IPR036388">
    <property type="entry name" value="WH-like_DNA-bd_sf"/>
</dbReference>
<dbReference type="InterPro" id="IPR036390">
    <property type="entry name" value="WH_DNA-bd_sf"/>
</dbReference>
<name>A0ABQ6C0H9_9BURK</name>
<accession>A0ABQ6C0H9</accession>
<keyword evidence="1" id="KW-0805">Transcription regulation</keyword>
<dbReference type="CDD" id="cd07377">
    <property type="entry name" value="WHTH_GntR"/>
    <property type="match status" value="1"/>
</dbReference>
<dbReference type="Proteomes" id="UP001156903">
    <property type="component" value="Unassembled WGS sequence"/>
</dbReference>
<dbReference type="InterPro" id="IPR000524">
    <property type="entry name" value="Tscrpt_reg_HTH_GntR"/>
</dbReference>
<comment type="caution">
    <text evidence="5">The sequence shown here is derived from an EMBL/GenBank/DDBJ whole genome shotgun (WGS) entry which is preliminary data.</text>
</comment>
<evidence type="ECO:0000256" key="2">
    <source>
        <dbReference type="ARBA" id="ARBA00023125"/>
    </source>
</evidence>
<dbReference type="Pfam" id="PF00392">
    <property type="entry name" value="GntR"/>
    <property type="match status" value="1"/>
</dbReference>
<dbReference type="RefSeq" id="WP_234263408.1">
    <property type="nucleotide sequence ID" value="NZ_BSPB01000003.1"/>
</dbReference>
<dbReference type="PROSITE" id="PS50949">
    <property type="entry name" value="HTH_GNTR"/>
    <property type="match status" value="1"/>
</dbReference>
<evidence type="ECO:0000313" key="6">
    <source>
        <dbReference type="Proteomes" id="UP001156903"/>
    </source>
</evidence>
<dbReference type="PRINTS" id="PR00035">
    <property type="entry name" value="HTHGNTR"/>
</dbReference>